<dbReference type="FunFam" id="1.20.1250.20:FF:000011">
    <property type="entry name" value="MFS multidrug transporter, putative"/>
    <property type="match status" value="1"/>
</dbReference>
<keyword evidence="4 5" id="KW-0472">Membrane</keyword>
<name>A0A1Q5Q826_TALAT</name>
<dbReference type="PANTHER" id="PTHR23502">
    <property type="entry name" value="MAJOR FACILITATOR SUPERFAMILY"/>
    <property type="match status" value="1"/>
</dbReference>
<dbReference type="GO" id="GO:0015244">
    <property type="term" value="F:fluconazole transmembrane transporter activity"/>
    <property type="evidence" value="ECO:0007669"/>
    <property type="project" value="TreeGrafter"/>
</dbReference>
<dbReference type="OrthoDB" id="3357846at2759"/>
<feature type="domain" description="Major facilitator superfamily (MFS) profile" evidence="6">
    <location>
        <begin position="136"/>
        <end position="579"/>
    </location>
</feature>
<dbReference type="STRING" id="1441469.A0A1Q5Q826"/>
<dbReference type="Proteomes" id="UP000214365">
    <property type="component" value="Unassembled WGS sequence"/>
</dbReference>
<dbReference type="PANTHER" id="PTHR23502:SF23">
    <property type="entry name" value="FLUCONAZOLE RESISTANCE PROTEIN 1"/>
    <property type="match status" value="1"/>
</dbReference>
<evidence type="ECO:0000313" key="7">
    <source>
        <dbReference type="EMBL" id="OKL60283.1"/>
    </source>
</evidence>
<evidence type="ECO:0000256" key="1">
    <source>
        <dbReference type="ARBA" id="ARBA00004141"/>
    </source>
</evidence>
<dbReference type="GO" id="GO:0005886">
    <property type="term" value="C:plasma membrane"/>
    <property type="evidence" value="ECO:0007669"/>
    <property type="project" value="TreeGrafter"/>
</dbReference>
<reference evidence="7 8" key="1">
    <citation type="submission" date="2015-06" db="EMBL/GenBank/DDBJ databases">
        <title>Talaromyces atroroseus IBT 11181 draft genome.</title>
        <authorList>
            <person name="Rasmussen K.B."/>
            <person name="Rasmussen S."/>
            <person name="Petersen B."/>
            <person name="Sicheritz-Ponten T."/>
            <person name="Mortensen U.H."/>
            <person name="Thrane U."/>
        </authorList>
    </citation>
    <scope>NUCLEOTIDE SEQUENCE [LARGE SCALE GENOMIC DNA]</scope>
    <source>
        <strain evidence="7 8">IBT 11181</strain>
    </source>
</reference>
<feature type="transmembrane region" description="Helical" evidence="5">
    <location>
        <begin position="260"/>
        <end position="281"/>
    </location>
</feature>
<dbReference type="GeneID" id="31004071"/>
<dbReference type="InterPro" id="IPR011701">
    <property type="entry name" value="MFS"/>
</dbReference>
<feature type="transmembrane region" description="Helical" evidence="5">
    <location>
        <begin position="204"/>
        <end position="223"/>
    </location>
</feature>
<keyword evidence="3 5" id="KW-1133">Transmembrane helix</keyword>
<proteinExistence type="predicted"/>
<comment type="subcellular location">
    <subcellularLocation>
        <location evidence="1">Membrane</location>
        <topology evidence="1">Multi-pass membrane protein</topology>
    </subcellularLocation>
</comment>
<feature type="transmembrane region" description="Helical" evidence="5">
    <location>
        <begin position="450"/>
        <end position="471"/>
    </location>
</feature>
<feature type="transmembrane region" description="Helical" evidence="5">
    <location>
        <begin position="539"/>
        <end position="562"/>
    </location>
</feature>
<keyword evidence="2 5" id="KW-0812">Transmembrane</keyword>
<dbReference type="InterPro" id="IPR020846">
    <property type="entry name" value="MFS_dom"/>
</dbReference>
<evidence type="ECO:0000313" key="8">
    <source>
        <dbReference type="Proteomes" id="UP000214365"/>
    </source>
</evidence>
<comment type="caution">
    <text evidence="7">The sequence shown here is derived from an EMBL/GenBank/DDBJ whole genome shotgun (WGS) entry which is preliminary data.</text>
</comment>
<feature type="transmembrane region" description="Helical" evidence="5">
    <location>
        <begin position="477"/>
        <end position="502"/>
    </location>
</feature>
<feature type="transmembrane region" description="Helical" evidence="5">
    <location>
        <begin position="135"/>
        <end position="152"/>
    </location>
</feature>
<dbReference type="InterPro" id="IPR036259">
    <property type="entry name" value="MFS_trans_sf"/>
</dbReference>
<accession>A0A1Q5Q826</accession>
<dbReference type="RefSeq" id="XP_020120404.1">
    <property type="nucleotide sequence ID" value="XM_020266625.1"/>
</dbReference>
<feature type="transmembrane region" description="Helical" evidence="5">
    <location>
        <begin position="293"/>
        <end position="313"/>
    </location>
</feature>
<feature type="transmembrane region" description="Helical" evidence="5">
    <location>
        <begin position="172"/>
        <end position="192"/>
    </location>
</feature>
<gene>
    <name evidence="7" type="ORF">UA08_04316</name>
</gene>
<dbReference type="PROSITE" id="PS50850">
    <property type="entry name" value="MFS"/>
    <property type="match status" value="1"/>
</dbReference>
<dbReference type="EMBL" id="LFMY01000005">
    <property type="protein sequence ID" value="OKL60283.1"/>
    <property type="molecule type" value="Genomic_DNA"/>
</dbReference>
<evidence type="ECO:0000256" key="3">
    <source>
        <dbReference type="ARBA" id="ARBA00022989"/>
    </source>
</evidence>
<sequence length="579" mass="63865">MDLIRDSTFGQLVRLATGNKVFKYPEEKEGFSWAALDALQAQEKQSHFQNEGIDQPLEKVAESEEDSDGDTVQLTRSFTRPYTQERFDVEQAIAIEKTKSIALAPTKTSDGTILVDWYTTDDPANPQNWSLGKKWIVMVQMCLYTMGVYGASSMYVAGEQGVMQRFNVGPTASSLGLAIYVIGYGVGPLLWAPLSEIPAIGRNWIYTPTFFLFVILSIVTAVVNNFAGLLVLRFLTGFFGSPCLANGGASIGDIFGFIELPIYLASWTVGAFNGPAIGPVISGFAIQAKGWRWGLWEVVWLCGPIFAVFFFFYPETSADNILQRRAARLRKLTGATNIKSQSEINQAQMNAKEVAFDALIKPIEIMLRDPAIAFTNAYTALTYGIYYSFFEAFPLVYPVIYNFNLGEVGLVFLSISVACFIAVTVFILYQVYYLIPDIKKNGLRAPEHRLVPALLGVIILPAGFFMFGWTARYGVPWIVSVIGVGIVVLGNFFIFQSVFIYLPLSYPKYAASLFAANDLARSMFAAGCVLFARPMFLNLGIGGGVSLLAGLSCLGIFGMFYLQRYGAWLRSKSTFAVSS</sequence>
<dbReference type="Pfam" id="PF07690">
    <property type="entry name" value="MFS_1"/>
    <property type="match status" value="1"/>
</dbReference>
<dbReference type="SUPFAM" id="SSF103473">
    <property type="entry name" value="MFS general substrate transporter"/>
    <property type="match status" value="1"/>
</dbReference>
<evidence type="ECO:0000256" key="4">
    <source>
        <dbReference type="ARBA" id="ARBA00023136"/>
    </source>
</evidence>
<keyword evidence="8" id="KW-1185">Reference proteome</keyword>
<feature type="transmembrane region" description="Helical" evidence="5">
    <location>
        <begin position="410"/>
        <end position="429"/>
    </location>
</feature>
<protein>
    <recommendedName>
        <fullName evidence="6">Major facilitator superfamily (MFS) profile domain-containing protein</fullName>
    </recommendedName>
</protein>
<evidence type="ECO:0000256" key="5">
    <source>
        <dbReference type="SAM" id="Phobius"/>
    </source>
</evidence>
<dbReference type="GO" id="GO:1990961">
    <property type="term" value="P:xenobiotic detoxification by transmembrane export across the plasma membrane"/>
    <property type="evidence" value="ECO:0007669"/>
    <property type="project" value="TreeGrafter"/>
</dbReference>
<dbReference type="Gene3D" id="1.20.1250.20">
    <property type="entry name" value="MFS general substrate transporter like domains"/>
    <property type="match status" value="1"/>
</dbReference>
<dbReference type="AlphaFoldDB" id="A0A1Q5Q826"/>
<evidence type="ECO:0000259" key="6">
    <source>
        <dbReference type="PROSITE" id="PS50850"/>
    </source>
</evidence>
<evidence type="ECO:0000256" key="2">
    <source>
        <dbReference type="ARBA" id="ARBA00022692"/>
    </source>
</evidence>
<dbReference type="CDD" id="cd17323">
    <property type="entry name" value="MFS_Tpo1_MDR_like"/>
    <property type="match status" value="1"/>
</dbReference>
<organism evidence="7 8">
    <name type="scientific">Talaromyces atroroseus</name>
    <dbReference type="NCBI Taxonomy" id="1441469"/>
    <lineage>
        <taxon>Eukaryota</taxon>
        <taxon>Fungi</taxon>
        <taxon>Dikarya</taxon>
        <taxon>Ascomycota</taxon>
        <taxon>Pezizomycotina</taxon>
        <taxon>Eurotiomycetes</taxon>
        <taxon>Eurotiomycetidae</taxon>
        <taxon>Eurotiales</taxon>
        <taxon>Trichocomaceae</taxon>
        <taxon>Talaromyces</taxon>
        <taxon>Talaromyces sect. Trachyspermi</taxon>
    </lineage>
</organism>